<comment type="caution">
    <text evidence="1">The sequence shown here is derived from an EMBL/GenBank/DDBJ whole genome shotgun (WGS) entry which is preliminary data.</text>
</comment>
<keyword evidence="2" id="KW-1185">Reference proteome</keyword>
<protein>
    <recommendedName>
        <fullName evidence="3">DUF1566 domain-containing protein</fullName>
    </recommendedName>
</protein>
<evidence type="ECO:0000313" key="1">
    <source>
        <dbReference type="EMBL" id="GEK71608.1"/>
    </source>
</evidence>
<name>A0ABQ0U1P3_9GAMM</name>
<evidence type="ECO:0000313" key="2">
    <source>
        <dbReference type="Proteomes" id="UP000321121"/>
    </source>
</evidence>
<evidence type="ECO:0008006" key="3">
    <source>
        <dbReference type="Google" id="ProtNLM"/>
    </source>
</evidence>
<sequence length="252" mass="27236">MALYITWTDTNNAEDGYNVYVRDTPMTWPSDVPTPVFTNPDTVEYTADVDETVDQYVIVTALKGAAEVAGQEFHFAPGSGGGGGDDFTNAQVGDEIGGGIYAGTITYADAREFHLVFGKQGSEATGLQWGNYGTTTGAADPDDGKANQDLILASFDNGDSDAFYHCRDYVDGAGNDDYYMPAKNELAKVDVLLDMSHAEFSTALSEYRWASTEDSSSFSQVRRFSDGNAISTSKNGNDFANLRVRPVRRVAV</sequence>
<gene>
    <name evidence="1" type="ORF">HHA04nite_01520</name>
</gene>
<organism evidence="1 2">
    <name type="scientific">Halomonas halophila</name>
    <dbReference type="NCBI Taxonomy" id="29573"/>
    <lineage>
        <taxon>Bacteria</taxon>
        <taxon>Pseudomonadati</taxon>
        <taxon>Pseudomonadota</taxon>
        <taxon>Gammaproteobacteria</taxon>
        <taxon>Oceanospirillales</taxon>
        <taxon>Halomonadaceae</taxon>
        <taxon>Halomonas</taxon>
    </lineage>
</organism>
<reference evidence="1 2" key="1">
    <citation type="submission" date="2019-07" db="EMBL/GenBank/DDBJ databases">
        <title>Whole genome shotgun sequence of Halomonas halophila NBRC 102604.</title>
        <authorList>
            <person name="Hosoyama A."/>
            <person name="Uohara A."/>
            <person name="Ohji S."/>
            <person name="Ichikawa N."/>
        </authorList>
    </citation>
    <scope>NUCLEOTIDE SEQUENCE [LARGE SCALE GENOMIC DNA]</scope>
    <source>
        <strain evidence="1 2">NBRC 102604</strain>
    </source>
</reference>
<accession>A0ABQ0U1P3</accession>
<dbReference type="EMBL" id="BJUS01000001">
    <property type="protein sequence ID" value="GEK71608.1"/>
    <property type="molecule type" value="Genomic_DNA"/>
</dbReference>
<proteinExistence type="predicted"/>
<dbReference type="RefSeq" id="WP_146907312.1">
    <property type="nucleotide sequence ID" value="NZ_BJUS01000001.1"/>
</dbReference>
<dbReference type="Proteomes" id="UP000321121">
    <property type="component" value="Unassembled WGS sequence"/>
</dbReference>